<name>A0A2P2LAE9_RHIMU</name>
<accession>A0A2P2LAE9</accession>
<evidence type="ECO:0000313" key="1">
    <source>
        <dbReference type="EMBL" id="MBX14941.1"/>
    </source>
</evidence>
<proteinExistence type="predicted"/>
<organism evidence="1">
    <name type="scientific">Rhizophora mucronata</name>
    <name type="common">Asiatic mangrove</name>
    <dbReference type="NCBI Taxonomy" id="61149"/>
    <lineage>
        <taxon>Eukaryota</taxon>
        <taxon>Viridiplantae</taxon>
        <taxon>Streptophyta</taxon>
        <taxon>Embryophyta</taxon>
        <taxon>Tracheophyta</taxon>
        <taxon>Spermatophyta</taxon>
        <taxon>Magnoliopsida</taxon>
        <taxon>eudicotyledons</taxon>
        <taxon>Gunneridae</taxon>
        <taxon>Pentapetalae</taxon>
        <taxon>rosids</taxon>
        <taxon>fabids</taxon>
        <taxon>Malpighiales</taxon>
        <taxon>Rhizophoraceae</taxon>
        <taxon>Rhizophora</taxon>
    </lineage>
</organism>
<protein>
    <submittedName>
        <fullName evidence="1">Uncharacterized protein</fullName>
    </submittedName>
</protein>
<sequence>MPKLKYYLYLQSY</sequence>
<reference evidence="1" key="1">
    <citation type="submission" date="2018-02" db="EMBL/GenBank/DDBJ databases">
        <title>Rhizophora mucronata_Transcriptome.</title>
        <authorList>
            <person name="Meera S.P."/>
            <person name="Sreeshan A."/>
            <person name="Augustine A."/>
        </authorList>
    </citation>
    <scope>NUCLEOTIDE SEQUENCE</scope>
    <source>
        <tissue evidence="1">Leaf</tissue>
    </source>
</reference>
<dbReference type="EMBL" id="GGEC01034457">
    <property type="protein sequence ID" value="MBX14941.1"/>
    <property type="molecule type" value="Transcribed_RNA"/>
</dbReference>